<sequence>MYVAVPPDIDDSGTSSDVTVEEGDNVTLSCSASGHPEPRILWRREDGDHIILQDNPHDIKKVDTYSGPALRLVRIDRKQMGSYLCIASNDVPPAVSKRVTLSVNFAPKVQVQKALVGAPLFSNVKLKCDVEAFPNSNNYWVKEHDEVLLNGFKYTTQEKRSGYKVIMVLTIHNVNRSDIGTYSCVASNTMGKSDASVRIYDGFFRNQINDNFNYNHHDYDHHTHDDDRNKFNFSTATLLSDNTIGGMRSAEEDPSENWLFPSVAPAPLELETHSSSRGGNTVIFHFRITLVLTVLLILSKDGEKVPDRTIDDILLNFYPGDYATNYTGEDSHVFRSTLAYRELHVVFTEVIQTKLAVDVLDETTLIYLTCSNNNFEDSNCCAVETSSTIPKQLDLQRDQIRTVLAYKKRRWDDSNLKRFIYLRVATGLRVPNANLDSACALLALTSCNDFSPKIYDSTSLVFHVDGHRMLVFDFLFLVVVCKYGVVSYFDEIVSKETQCQCVPPHLCGDNDEAANGQGLLDIRFEDDPCPNHFDVCCDSPLQEPQVPEESKKCGQSKKQKLGPRITSDSEVTQFGELPWTVLVFDSSGNNERNSFICGGSLIHPQVVITAGHCVAASESNSVKVRAGEWNIRNKDEPLPHQDESVREVLLHPRYRPGVLWNDIALLVLDRPFVLNENIGFICLPTRKLKIDAKEGCVASGWGKKAFAKGRHSAVLRKVTLPVVPRNQCQTALRTTRLGKTFHLHRSFMCAGGVRNKDTCKGDGGSPLICPLPNEGGRFVQMGIVSWGIGCGASNTPGVYVNVILYAEWIDRQMRANKFDTSYYKL</sequence>
<dbReference type="InterPro" id="IPR001254">
    <property type="entry name" value="Trypsin_dom"/>
</dbReference>
<dbReference type="InterPro" id="IPR001314">
    <property type="entry name" value="Peptidase_S1A"/>
</dbReference>
<evidence type="ECO:0000256" key="8">
    <source>
        <dbReference type="ARBA" id="ARBA00023157"/>
    </source>
</evidence>
<keyword evidence="3" id="KW-1003">Cell membrane</keyword>
<dbReference type="Gene3D" id="2.40.10.10">
    <property type="entry name" value="Trypsin-like serine proteases"/>
    <property type="match status" value="2"/>
</dbReference>
<dbReference type="InterPro" id="IPR007110">
    <property type="entry name" value="Ig-like_dom"/>
</dbReference>
<dbReference type="SMART" id="SM00408">
    <property type="entry name" value="IGc2"/>
    <property type="match status" value="2"/>
</dbReference>
<dbReference type="InterPro" id="IPR018114">
    <property type="entry name" value="TRYPSIN_HIS"/>
</dbReference>
<dbReference type="InterPro" id="IPR003598">
    <property type="entry name" value="Ig_sub2"/>
</dbReference>
<dbReference type="InterPro" id="IPR043504">
    <property type="entry name" value="Peptidase_S1_PA_chymotrypsin"/>
</dbReference>
<dbReference type="SMART" id="SM00020">
    <property type="entry name" value="Tryp_SPc"/>
    <property type="match status" value="1"/>
</dbReference>
<evidence type="ECO:0000256" key="2">
    <source>
        <dbReference type="ARBA" id="ARBA00004613"/>
    </source>
</evidence>
<evidence type="ECO:0000256" key="12">
    <source>
        <dbReference type="ARBA" id="ARBA00076468"/>
    </source>
</evidence>
<dbReference type="InterPro" id="IPR041515">
    <property type="entry name" value="PPAF-2-like_Clip"/>
</dbReference>
<evidence type="ECO:0000313" key="16">
    <source>
        <dbReference type="Proteomes" id="UP000719412"/>
    </source>
</evidence>
<organism evidence="15 16">
    <name type="scientific">Tenebrio molitor</name>
    <name type="common">Yellow mealworm beetle</name>
    <dbReference type="NCBI Taxonomy" id="7067"/>
    <lineage>
        <taxon>Eukaryota</taxon>
        <taxon>Metazoa</taxon>
        <taxon>Ecdysozoa</taxon>
        <taxon>Arthropoda</taxon>
        <taxon>Hexapoda</taxon>
        <taxon>Insecta</taxon>
        <taxon>Pterygota</taxon>
        <taxon>Neoptera</taxon>
        <taxon>Endopterygota</taxon>
        <taxon>Coleoptera</taxon>
        <taxon>Polyphaga</taxon>
        <taxon>Cucujiformia</taxon>
        <taxon>Tenebrionidae</taxon>
        <taxon>Tenebrio</taxon>
    </lineage>
</organism>
<dbReference type="PROSITE" id="PS50240">
    <property type="entry name" value="TRYPSIN_DOM"/>
    <property type="match status" value="1"/>
</dbReference>
<dbReference type="InterPro" id="IPR013783">
    <property type="entry name" value="Ig-like_fold"/>
</dbReference>
<dbReference type="PRINTS" id="PR00722">
    <property type="entry name" value="CHYMOTRYPSIN"/>
</dbReference>
<dbReference type="GO" id="GO:0005886">
    <property type="term" value="C:plasma membrane"/>
    <property type="evidence" value="ECO:0007669"/>
    <property type="project" value="UniProtKB-SubCell"/>
</dbReference>
<keyword evidence="8" id="KW-1015">Disulfide bond</keyword>
<accession>A0A8J6L948</accession>
<dbReference type="Pfam" id="PF18322">
    <property type="entry name" value="CLIP_1"/>
    <property type="match status" value="1"/>
</dbReference>
<dbReference type="GO" id="GO:0004252">
    <property type="term" value="F:serine-type endopeptidase activity"/>
    <property type="evidence" value="ECO:0007669"/>
    <property type="project" value="InterPro"/>
</dbReference>
<dbReference type="SUPFAM" id="SSF48726">
    <property type="entry name" value="Immunoglobulin"/>
    <property type="match status" value="2"/>
</dbReference>
<keyword evidence="10" id="KW-0393">Immunoglobulin domain</keyword>
<dbReference type="Proteomes" id="UP000719412">
    <property type="component" value="Unassembled WGS sequence"/>
</dbReference>
<name>A0A8J6L948_TENMO</name>
<reference evidence="15" key="2">
    <citation type="submission" date="2021-08" db="EMBL/GenBank/DDBJ databases">
        <authorList>
            <person name="Eriksson T."/>
        </authorList>
    </citation>
    <scope>NUCLEOTIDE SEQUENCE</scope>
    <source>
        <strain evidence="15">Stoneville</strain>
        <tissue evidence="15">Whole head</tissue>
    </source>
</reference>
<keyword evidence="4" id="KW-0964">Secreted</keyword>
<dbReference type="Gene3D" id="2.60.40.10">
    <property type="entry name" value="Immunoglobulins"/>
    <property type="match status" value="2"/>
</dbReference>
<dbReference type="SMART" id="SM00409">
    <property type="entry name" value="IG"/>
    <property type="match status" value="2"/>
</dbReference>
<dbReference type="FunFam" id="2.40.10.10:FF:000038">
    <property type="entry name" value="Serine protease"/>
    <property type="match status" value="1"/>
</dbReference>
<evidence type="ECO:0000256" key="1">
    <source>
        <dbReference type="ARBA" id="ARBA00004236"/>
    </source>
</evidence>
<evidence type="ECO:0000259" key="14">
    <source>
        <dbReference type="PROSITE" id="PS50835"/>
    </source>
</evidence>
<proteinExistence type="predicted"/>
<evidence type="ECO:0000256" key="4">
    <source>
        <dbReference type="ARBA" id="ARBA00022525"/>
    </source>
</evidence>
<dbReference type="FunFam" id="2.60.40.10:FF:000328">
    <property type="entry name" value="CLUMA_CG000981, isoform A"/>
    <property type="match status" value="1"/>
</dbReference>
<evidence type="ECO:0000256" key="9">
    <source>
        <dbReference type="ARBA" id="ARBA00023180"/>
    </source>
</evidence>
<gene>
    <name evidence="15" type="ORF">GEV33_011134</name>
</gene>
<keyword evidence="16" id="KW-1185">Reference proteome</keyword>
<dbReference type="PANTHER" id="PTHR24258:SF129">
    <property type="entry name" value="LP15124P-RELATED"/>
    <property type="match status" value="1"/>
</dbReference>
<feature type="domain" description="Ig-like" evidence="14">
    <location>
        <begin position="107"/>
        <end position="200"/>
    </location>
</feature>
<evidence type="ECO:0000256" key="11">
    <source>
        <dbReference type="ARBA" id="ARBA00068096"/>
    </source>
</evidence>
<dbReference type="InterPro" id="IPR036179">
    <property type="entry name" value="Ig-like_dom_sf"/>
</dbReference>
<dbReference type="InterPro" id="IPR009003">
    <property type="entry name" value="Peptidase_S1_PA"/>
</dbReference>
<keyword evidence="9" id="KW-0325">Glycoprotein</keyword>
<evidence type="ECO:0000256" key="6">
    <source>
        <dbReference type="ARBA" id="ARBA00022737"/>
    </source>
</evidence>
<keyword evidence="7" id="KW-0472">Membrane</keyword>
<evidence type="ECO:0000256" key="10">
    <source>
        <dbReference type="ARBA" id="ARBA00023319"/>
    </source>
</evidence>
<dbReference type="PANTHER" id="PTHR24258">
    <property type="entry name" value="SERINE PROTEASE-RELATED"/>
    <property type="match status" value="1"/>
</dbReference>
<reference evidence="15" key="1">
    <citation type="journal article" date="2020" name="J Insects Food Feed">
        <title>The yellow mealworm (Tenebrio molitor) genome: a resource for the emerging insects as food and feed industry.</title>
        <authorList>
            <person name="Eriksson T."/>
            <person name="Andere A."/>
            <person name="Kelstrup H."/>
            <person name="Emery V."/>
            <person name="Picard C."/>
        </authorList>
    </citation>
    <scope>NUCLEOTIDE SEQUENCE</scope>
    <source>
        <strain evidence="15">Stoneville</strain>
        <tissue evidence="15">Whole head</tissue>
    </source>
</reference>
<comment type="subcellular location">
    <subcellularLocation>
        <location evidence="1">Cell membrane</location>
    </subcellularLocation>
    <subcellularLocation>
        <location evidence="2">Secreted</location>
    </subcellularLocation>
</comment>
<protein>
    <recommendedName>
        <fullName evidence="11">Phenoloxidase-activating factor 2</fullName>
    </recommendedName>
    <alternativeName>
        <fullName evidence="12">Prophenoloxidase-activating factor II</fullName>
    </alternativeName>
</protein>
<evidence type="ECO:0000256" key="3">
    <source>
        <dbReference type="ARBA" id="ARBA00022475"/>
    </source>
</evidence>
<dbReference type="PROSITE" id="PS50835">
    <property type="entry name" value="IG_LIKE"/>
    <property type="match status" value="2"/>
</dbReference>
<keyword evidence="6" id="KW-0677">Repeat</keyword>
<dbReference type="EMBL" id="JABDTM020026663">
    <property type="protein sequence ID" value="KAH0811657.1"/>
    <property type="molecule type" value="Genomic_DNA"/>
</dbReference>
<dbReference type="CDD" id="cd00190">
    <property type="entry name" value="Tryp_SPc"/>
    <property type="match status" value="1"/>
</dbReference>
<dbReference type="InterPro" id="IPR003599">
    <property type="entry name" value="Ig_sub"/>
</dbReference>
<feature type="domain" description="Peptidase S1" evidence="13">
    <location>
        <begin position="565"/>
        <end position="814"/>
    </location>
</feature>
<keyword evidence="5" id="KW-0732">Signal</keyword>
<dbReference type="AlphaFoldDB" id="A0A8J6L948"/>
<comment type="caution">
    <text evidence="15">The sequence shown here is derived from an EMBL/GenBank/DDBJ whole genome shotgun (WGS) entry which is preliminary data.</text>
</comment>
<dbReference type="SUPFAM" id="SSF50494">
    <property type="entry name" value="Trypsin-like serine proteases"/>
    <property type="match status" value="1"/>
</dbReference>
<dbReference type="GO" id="GO:0006508">
    <property type="term" value="P:proteolysis"/>
    <property type="evidence" value="ECO:0007669"/>
    <property type="project" value="InterPro"/>
</dbReference>
<dbReference type="Pfam" id="PF00089">
    <property type="entry name" value="Trypsin"/>
    <property type="match status" value="1"/>
</dbReference>
<evidence type="ECO:0000259" key="13">
    <source>
        <dbReference type="PROSITE" id="PS50240"/>
    </source>
</evidence>
<dbReference type="Pfam" id="PF13927">
    <property type="entry name" value="Ig_3"/>
    <property type="match status" value="2"/>
</dbReference>
<evidence type="ECO:0000256" key="5">
    <source>
        <dbReference type="ARBA" id="ARBA00022729"/>
    </source>
</evidence>
<dbReference type="GO" id="GO:0005576">
    <property type="term" value="C:extracellular region"/>
    <property type="evidence" value="ECO:0007669"/>
    <property type="project" value="UniProtKB-SubCell"/>
</dbReference>
<evidence type="ECO:0000256" key="7">
    <source>
        <dbReference type="ARBA" id="ARBA00023136"/>
    </source>
</evidence>
<feature type="domain" description="Ig-like" evidence="14">
    <location>
        <begin position="7"/>
        <end position="102"/>
    </location>
</feature>
<evidence type="ECO:0000313" key="15">
    <source>
        <dbReference type="EMBL" id="KAH0811657.1"/>
    </source>
</evidence>
<dbReference type="PROSITE" id="PS00134">
    <property type="entry name" value="TRYPSIN_HIS"/>
    <property type="match status" value="1"/>
</dbReference>